<keyword evidence="3" id="KW-1185">Reference proteome</keyword>
<dbReference type="Proteomes" id="UP000216339">
    <property type="component" value="Unassembled WGS sequence"/>
</dbReference>
<dbReference type="AlphaFoldDB" id="A0A271J2Q3"/>
<accession>A0A271J2Q3</accession>
<dbReference type="PROSITE" id="PS51257">
    <property type="entry name" value="PROKAR_LIPOPROTEIN"/>
    <property type="match status" value="1"/>
</dbReference>
<protein>
    <recommendedName>
        <fullName evidence="4">Alpha/beta hydrolase</fullName>
    </recommendedName>
</protein>
<sequence length="337" mass="35458">MRALLLALALAAGSACAQPVGPARLGPDAAYAPATPHAVAHVDGLAVDSGRVYGARPIPYRVYYPEGVDGQLPVVVWSHGGAPGKRDPATSGPVWGRVLAGAGYASVHPAHGPLTRAEREAQCAAIGVTACETFKFNDWQRPRDLTFLLDHLAALDPAAAPWAARLDLSRLGVVGHSAGSGATATLAGAVRRWEGATLRHADDRPLAFGLLSPQGRGDGGFSEGSWAGIRRPVFFASGSEDGPTPEARLDPFRGVSSDVAVHYWVEHPGAQHTLFELKERACLRATRDQRVCRALAEPLAQAVVGFLDAYVRGDAGARVWLDALEPSPTSAATVLRR</sequence>
<dbReference type="Gene3D" id="3.40.50.1820">
    <property type="entry name" value="alpha/beta hydrolase"/>
    <property type="match status" value="1"/>
</dbReference>
<dbReference type="RefSeq" id="WP_095510910.1">
    <property type="nucleotide sequence ID" value="NZ_MQWD01000001.1"/>
</dbReference>
<feature type="chain" id="PRO_5012967357" description="Alpha/beta hydrolase" evidence="1">
    <location>
        <begin position="18"/>
        <end position="337"/>
    </location>
</feature>
<keyword evidence="1" id="KW-0732">Signal</keyword>
<name>A0A271J2Q3_9BACT</name>
<organism evidence="2 3">
    <name type="scientific">Rubrivirga marina</name>
    <dbReference type="NCBI Taxonomy" id="1196024"/>
    <lineage>
        <taxon>Bacteria</taxon>
        <taxon>Pseudomonadati</taxon>
        <taxon>Rhodothermota</taxon>
        <taxon>Rhodothermia</taxon>
        <taxon>Rhodothermales</taxon>
        <taxon>Rubricoccaceae</taxon>
        <taxon>Rubrivirga</taxon>
    </lineage>
</organism>
<evidence type="ECO:0000313" key="2">
    <source>
        <dbReference type="EMBL" id="PAP77245.1"/>
    </source>
</evidence>
<evidence type="ECO:0000313" key="3">
    <source>
        <dbReference type="Proteomes" id="UP000216339"/>
    </source>
</evidence>
<feature type="signal peptide" evidence="1">
    <location>
        <begin position="1"/>
        <end position="17"/>
    </location>
</feature>
<comment type="caution">
    <text evidence="2">The sequence shown here is derived from an EMBL/GenBank/DDBJ whole genome shotgun (WGS) entry which is preliminary data.</text>
</comment>
<proteinExistence type="predicted"/>
<reference evidence="2 3" key="1">
    <citation type="submission" date="2016-11" db="EMBL/GenBank/DDBJ databases">
        <title>Study of marine rhodopsin-containing bacteria.</title>
        <authorList>
            <person name="Yoshizawa S."/>
            <person name="Kumagai Y."/>
            <person name="Kogure K."/>
        </authorList>
    </citation>
    <scope>NUCLEOTIDE SEQUENCE [LARGE SCALE GENOMIC DNA]</scope>
    <source>
        <strain evidence="2 3">SAORIC-28</strain>
    </source>
</reference>
<dbReference type="SUPFAM" id="SSF53474">
    <property type="entry name" value="alpha/beta-Hydrolases"/>
    <property type="match status" value="1"/>
</dbReference>
<dbReference type="EMBL" id="MQWD01000001">
    <property type="protein sequence ID" value="PAP77245.1"/>
    <property type="molecule type" value="Genomic_DNA"/>
</dbReference>
<gene>
    <name evidence="2" type="ORF">BSZ37_12780</name>
</gene>
<evidence type="ECO:0008006" key="4">
    <source>
        <dbReference type="Google" id="ProtNLM"/>
    </source>
</evidence>
<dbReference type="InterPro" id="IPR029058">
    <property type="entry name" value="AB_hydrolase_fold"/>
</dbReference>
<dbReference type="OrthoDB" id="192696at2"/>
<evidence type="ECO:0000256" key="1">
    <source>
        <dbReference type="SAM" id="SignalP"/>
    </source>
</evidence>